<dbReference type="InterPro" id="IPR002931">
    <property type="entry name" value="Transglutaminase-like"/>
</dbReference>
<protein>
    <recommendedName>
        <fullName evidence="1">Transglutaminase-like domain-containing protein</fullName>
    </recommendedName>
</protein>
<dbReference type="RefSeq" id="WP_013415143.1">
    <property type="nucleotide sequence ID" value="NC_014659.1"/>
</dbReference>
<dbReference type="Pfam" id="PF01841">
    <property type="entry name" value="Transglut_core"/>
    <property type="match status" value="1"/>
</dbReference>
<organism evidence="2">
    <name type="scientific">Rhodococcus hoagii (strain 103S)</name>
    <name type="common">Rhodococcus equi</name>
    <dbReference type="NCBI Taxonomy" id="685727"/>
    <lineage>
        <taxon>Bacteria</taxon>
        <taxon>Bacillati</taxon>
        <taxon>Actinomycetota</taxon>
        <taxon>Actinomycetes</taxon>
        <taxon>Mycobacteriales</taxon>
        <taxon>Nocardiaceae</taxon>
        <taxon>Prescottella</taxon>
    </lineage>
</organism>
<evidence type="ECO:0000313" key="2">
    <source>
        <dbReference type="EMBL" id="CBH47204.1"/>
    </source>
</evidence>
<dbReference type="EMBL" id="FN563149">
    <property type="protein sequence ID" value="CBH47204.1"/>
    <property type="molecule type" value="Genomic_DNA"/>
</dbReference>
<evidence type="ECO:0000259" key="1">
    <source>
        <dbReference type="Pfam" id="PF01841"/>
    </source>
</evidence>
<dbReference type="AlphaFoldDB" id="A0A3S5Y3S9"/>
<name>A0A3S5Y3S9_RHOH1</name>
<feature type="domain" description="Transglutaminase-like" evidence="1">
    <location>
        <begin position="56"/>
        <end position="149"/>
    </location>
</feature>
<reference evidence="2" key="1">
    <citation type="journal article" date="2010" name="PLoS Genet.">
        <title>The genome of a pathogenic rhodococcus: cooptive virulence underpinned by key gene acquisitions.</title>
        <authorList>
            <person name="Letek M."/>
            <person name="Gonzalez P."/>
            <person name="Macarthur I."/>
            <person name="Rodriguez H."/>
            <person name="Freeman T.C."/>
            <person name="Valero-Rello A."/>
            <person name="Blanco M."/>
            <person name="Buckley T."/>
            <person name="Cherevach I."/>
            <person name="Fahey R."/>
            <person name="Hapeshi A."/>
            <person name="Holdstock J."/>
            <person name="Leadon D."/>
            <person name="Navas J."/>
            <person name="Ocampo A."/>
            <person name="Quail M.A."/>
            <person name="Sanders M."/>
            <person name="Scortti M.M."/>
            <person name="Prescott J.F."/>
            <person name="Fogarty U."/>
            <person name="Meijer W.G."/>
            <person name="Parkhill J."/>
            <person name="Bentley S.D."/>
            <person name="Vazquez-Boland J.A."/>
        </authorList>
    </citation>
    <scope>NUCLEOTIDE SEQUENCE [LARGE SCALE GENOMIC DNA]</scope>
    <source>
        <strain evidence="2 3">103S</strain>
    </source>
</reference>
<gene>
    <name evidence="2" type="ordered locus">REQ_11040</name>
</gene>
<accession>A0A3S5Y3S9</accession>
<sequence>MSCSLITTWRRRDLRALDGRVTDGSVARTAILDWDAPVFESLGVPDVDGAGVEYLQQVHRMVQLRIRPVYALDDTQRTSATLAKLRGSCSQRLAVVEALARRNGIPTRVEGLVLRGEFWYPRFRCLRPVVPDRVLLAWPSFLVDGEWVDASRAFTSGCATSAADFSNRGGETLFDAAGRSVITWENTAATGCVDLSRFVIRSLGTFDSRDELFRAYGQTLPRAVRVVLEPAFGRWGAW</sequence>
<evidence type="ECO:0000313" key="3">
    <source>
        <dbReference type="Proteomes" id="UP000006892"/>
    </source>
</evidence>
<dbReference type="Proteomes" id="UP001154400">
    <property type="component" value="Chromosome"/>
</dbReference>
<dbReference type="KEGG" id="req:REQ_11040"/>
<proteinExistence type="predicted"/>